<keyword evidence="1" id="KW-0238">DNA-binding</keyword>
<dbReference type="Pfam" id="PF01381">
    <property type="entry name" value="HTH_3"/>
    <property type="match status" value="1"/>
</dbReference>
<dbReference type="EMBL" id="AHDJ01000015">
    <property type="protein sequence ID" value="EJQ49663.1"/>
    <property type="molecule type" value="Genomic_DNA"/>
</dbReference>
<dbReference type="Gene3D" id="1.10.260.40">
    <property type="entry name" value="lambda repressor-like DNA-binding domains"/>
    <property type="match status" value="1"/>
</dbReference>
<organism evidence="3 4">
    <name type="scientific">Bacillus cereus BAG5X1-1</name>
    <dbReference type="NCBI Taxonomy" id="1053189"/>
    <lineage>
        <taxon>Bacteria</taxon>
        <taxon>Bacillati</taxon>
        <taxon>Bacillota</taxon>
        <taxon>Bacilli</taxon>
        <taxon>Bacillales</taxon>
        <taxon>Bacillaceae</taxon>
        <taxon>Bacillus</taxon>
        <taxon>Bacillus cereus group</taxon>
    </lineage>
</organism>
<dbReference type="GO" id="GO:0003677">
    <property type="term" value="F:DNA binding"/>
    <property type="evidence" value="ECO:0007669"/>
    <property type="project" value="UniProtKB-KW"/>
</dbReference>
<proteinExistence type="predicted"/>
<dbReference type="PANTHER" id="PTHR46558">
    <property type="entry name" value="TRACRIPTIONAL REGULATORY PROTEIN-RELATED-RELATED"/>
    <property type="match status" value="1"/>
</dbReference>
<evidence type="ECO:0000256" key="1">
    <source>
        <dbReference type="ARBA" id="ARBA00023125"/>
    </source>
</evidence>
<dbReference type="Proteomes" id="UP000006600">
    <property type="component" value="Unassembled WGS sequence"/>
</dbReference>
<dbReference type="SMART" id="SM00530">
    <property type="entry name" value="HTH_XRE"/>
    <property type="match status" value="1"/>
</dbReference>
<feature type="domain" description="HTH cro/C1-type" evidence="2">
    <location>
        <begin position="12"/>
        <end position="67"/>
    </location>
</feature>
<sequence>MKNNKEALGQRIKLIRIKNGMTLEEFGKQILNANKSIVSKWERGITVPNNERLAKIAEVGNVTIDYLLSENPFDNLPLEEKQYFEKGQRQSAYDVIRKLSETLGIEFRDLAWQAGLYTDADIEEYRAKKFFWESMTPEEYEEEVKKQNKDYAIEEYRRLNFPDLKDVLQQEHVYFNGKTLNRAHSELATRVLEALFEKLEVNYPSNEEIEKSYDNFNRPFTFLNQESSNPSKDK</sequence>
<comment type="caution">
    <text evidence="3">The sequence shown here is derived from an EMBL/GenBank/DDBJ whole genome shotgun (WGS) entry which is preliminary data.</text>
</comment>
<evidence type="ECO:0000259" key="2">
    <source>
        <dbReference type="PROSITE" id="PS50943"/>
    </source>
</evidence>
<accession>J7XYW9</accession>
<dbReference type="HOGENOM" id="CLU_1183097_0_0_9"/>
<evidence type="ECO:0000313" key="4">
    <source>
        <dbReference type="Proteomes" id="UP000006600"/>
    </source>
</evidence>
<dbReference type="PANTHER" id="PTHR46558:SF11">
    <property type="entry name" value="HTH-TYPE TRANSCRIPTIONAL REGULATOR XRE"/>
    <property type="match status" value="1"/>
</dbReference>
<dbReference type="AlphaFoldDB" id="J7XYW9"/>
<evidence type="ECO:0000313" key="3">
    <source>
        <dbReference type="EMBL" id="EJQ49663.1"/>
    </source>
</evidence>
<dbReference type="SUPFAM" id="SSF47413">
    <property type="entry name" value="lambda repressor-like DNA-binding domains"/>
    <property type="match status" value="1"/>
</dbReference>
<dbReference type="PATRIC" id="fig|1053189.3.peg.802"/>
<dbReference type="RefSeq" id="WP_002199145.1">
    <property type="nucleotide sequence ID" value="NZ_JH791996.1"/>
</dbReference>
<dbReference type="PROSITE" id="PS50943">
    <property type="entry name" value="HTH_CROC1"/>
    <property type="match status" value="1"/>
</dbReference>
<protein>
    <recommendedName>
        <fullName evidence="2">HTH cro/C1-type domain-containing protein</fullName>
    </recommendedName>
</protein>
<reference evidence="3 4" key="1">
    <citation type="submission" date="2012-04" db="EMBL/GenBank/DDBJ databases">
        <title>The Genome Sequence of Bacillus cereus BAG5X1-1.</title>
        <authorList>
            <consortium name="The Broad Institute Genome Sequencing Platform"/>
            <consortium name="The Broad Institute Genome Sequencing Center for Infectious Disease"/>
            <person name="Feldgarden M."/>
            <person name="Van der Auwera G.A."/>
            <person name="Mahillon J."/>
            <person name="Duprez V."/>
            <person name="Timmery S."/>
            <person name="Mattelet C."/>
            <person name="Dierick K."/>
            <person name="Sun M."/>
            <person name="Yu Z."/>
            <person name="Zhu L."/>
            <person name="Hu X."/>
            <person name="Shank E.B."/>
            <person name="Swiecicka I."/>
            <person name="Hansen B.M."/>
            <person name="Andrup L."/>
            <person name="Young S.K."/>
            <person name="Zeng Q."/>
            <person name="Gargeya S."/>
            <person name="Fitzgerald M."/>
            <person name="Haas B."/>
            <person name="Abouelleil A."/>
            <person name="Alvarado L."/>
            <person name="Arachchi H.M."/>
            <person name="Berlin A."/>
            <person name="Chapman S.B."/>
            <person name="Goldberg J."/>
            <person name="Griggs A."/>
            <person name="Gujja S."/>
            <person name="Hansen M."/>
            <person name="Howarth C."/>
            <person name="Imamovic A."/>
            <person name="Larimer J."/>
            <person name="McCowen C."/>
            <person name="Montmayeur A."/>
            <person name="Murphy C."/>
            <person name="Neiman D."/>
            <person name="Pearson M."/>
            <person name="Priest M."/>
            <person name="Roberts A."/>
            <person name="Saif S."/>
            <person name="Shea T."/>
            <person name="Sisk P."/>
            <person name="Sykes S."/>
            <person name="Wortman J."/>
            <person name="Nusbaum C."/>
            <person name="Birren B."/>
        </authorList>
    </citation>
    <scope>NUCLEOTIDE SEQUENCE [LARGE SCALE GENOMIC DNA]</scope>
    <source>
        <strain evidence="3 4">BAG5X1-1</strain>
    </source>
</reference>
<name>J7XYW9_BACCE</name>
<dbReference type="InterPro" id="IPR010982">
    <property type="entry name" value="Lambda_DNA-bd_dom_sf"/>
</dbReference>
<gene>
    <name evidence="3" type="ORF">IEE_00787</name>
</gene>
<dbReference type="InterPro" id="IPR001387">
    <property type="entry name" value="Cro/C1-type_HTH"/>
</dbReference>
<dbReference type="CDD" id="cd00093">
    <property type="entry name" value="HTH_XRE"/>
    <property type="match status" value="1"/>
</dbReference>